<proteinExistence type="predicted"/>
<reference evidence="2 3" key="1">
    <citation type="journal article" date="2019" name="Microorganisms">
        <title>Systematic Affiliation and Genome Analysis of Subtercola vilae DB165(T) with Particular Emphasis on Cold Adaptation of an Isolate from a High-Altitude Cold Volcano Lake.</title>
        <authorList>
            <person name="Villalobos A.S."/>
            <person name="Wiese J."/>
            <person name="Imhoff J.F."/>
            <person name="Dorador C."/>
            <person name="Keller A."/>
            <person name="Hentschel U."/>
        </authorList>
    </citation>
    <scope>NUCLEOTIDE SEQUENCE [LARGE SCALE GENOMIC DNA]</scope>
    <source>
        <strain evidence="2 3">DB165</strain>
    </source>
</reference>
<dbReference type="EMBL" id="QYRT01000005">
    <property type="protein sequence ID" value="TIH39921.1"/>
    <property type="molecule type" value="Genomic_DNA"/>
</dbReference>
<keyword evidence="1" id="KW-0472">Membrane</keyword>
<feature type="transmembrane region" description="Helical" evidence="1">
    <location>
        <begin position="43"/>
        <end position="65"/>
    </location>
</feature>
<dbReference type="AlphaFoldDB" id="A0A4T2C925"/>
<feature type="transmembrane region" description="Helical" evidence="1">
    <location>
        <begin position="6"/>
        <end position="31"/>
    </location>
</feature>
<feature type="transmembrane region" description="Helical" evidence="1">
    <location>
        <begin position="107"/>
        <end position="126"/>
    </location>
</feature>
<name>A0A4T2C925_9MICO</name>
<gene>
    <name evidence="2" type="ORF">D4765_03950</name>
</gene>
<dbReference type="OrthoDB" id="3723842at2"/>
<evidence type="ECO:0000256" key="1">
    <source>
        <dbReference type="SAM" id="Phobius"/>
    </source>
</evidence>
<comment type="caution">
    <text evidence="2">The sequence shown here is derived from an EMBL/GenBank/DDBJ whole genome shotgun (WGS) entry which is preliminary data.</text>
</comment>
<sequence length="436" mass="45438">MGSLGSANIITGPLVIIVYAVALVLALFFLAQKPGPRWRRRTYTIVAVVVVLGGAGLGWLMTWVFDVWLDVFGVGLSANTIAWVAAGFAGLALAVVSFFRSRWWRRIAGVVGIVVFAATTALSVNIDIGEYPTLGSVFGQSPVDPHPLPSLSPTVALSSPLIESWVPPANMPLAGEVSTVSIPGRVSHFAARDAVIYLPPAALTAHPPVLPVVVTLSGQPGSPSDPLVSGHLTETLNAYAAVHHGLAPIVVSPDQLSQSDYNPMCVDGPLGNSSTYLTVDVVAWVTAHLPVSTDPAQWGIAGFSQGGTCAIQLGAAHPELFRSILDVSGELKPAIGDDATTIATGFGGDAKAYSNALPLTILKKHTPYASTFAVFAAGENDAIFKPFAEQMTAAAREAGMTALYLEAPGSAHDYTTASYAFAHGFDLLSARWGLGS</sequence>
<dbReference type="InterPro" id="IPR029058">
    <property type="entry name" value="AB_hydrolase_fold"/>
</dbReference>
<keyword evidence="3" id="KW-1185">Reference proteome</keyword>
<dbReference type="Pfam" id="PF00756">
    <property type="entry name" value="Esterase"/>
    <property type="match status" value="1"/>
</dbReference>
<evidence type="ECO:0000313" key="3">
    <source>
        <dbReference type="Proteomes" id="UP000306192"/>
    </source>
</evidence>
<dbReference type="Gene3D" id="3.40.50.1820">
    <property type="entry name" value="alpha/beta hydrolase"/>
    <property type="match status" value="1"/>
</dbReference>
<keyword evidence="1" id="KW-1133">Transmembrane helix</keyword>
<keyword evidence="1" id="KW-0812">Transmembrane</keyword>
<accession>A0A4T2C925</accession>
<dbReference type="RefSeq" id="WP_136640917.1">
    <property type="nucleotide sequence ID" value="NZ_QYRT01000005.1"/>
</dbReference>
<protein>
    <recommendedName>
        <fullName evidence="4">Esterase</fullName>
    </recommendedName>
</protein>
<organism evidence="2 3">
    <name type="scientific">Subtercola vilae</name>
    <dbReference type="NCBI Taxonomy" id="2056433"/>
    <lineage>
        <taxon>Bacteria</taxon>
        <taxon>Bacillati</taxon>
        <taxon>Actinomycetota</taxon>
        <taxon>Actinomycetes</taxon>
        <taxon>Micrococcales</taxon>
        <taxon>Microbacteriaceae</taxon>
        <taxon>Subtercola</taxon>
    </lineage>
</organism>
<dbReference type="PANTHER" id="PTHR48098">
    <property type="entry name" value="ENTEROCHELIN ESTERASE-RELATED"/>
    <property type="match status" value="1"/>
</dbReference>
<feature type="transmembrane region" description="Helical" evidence="1">
    <location>
        <begin position="71"/>
        <end position="95"/>
    </location>
</feature>
<dbReference type="InterPro" id="IPR050583">
    <property type="entry name" value="Mycobacterial_A85_antigen"/>
</dbReference>
<evidence type="ECO:0000313" key="2">
    <source>
        <dbReference type="EMBL" id="TIH39921.1"/>
    </source>
</evidence>
<dbReference type="Proteomes" id="UP000306192">
    <property type="component" value="Unassembled WGS sequence"/>
</dbReference>
<evidence type="ECO:0008006" key="4">
    <source>
        <dbReference type="Google" id="ProtNLM"/>
    </source>
</evidence>
<dbReference type="InterPro" id="IPR000801">
    <property type="entry name" value="Esterase-like"/>
</dbReference>
<dbReference type="GO" id="GO:0016747">
    <property type="term" value="F:acyltransferase activity, transferring groups other than amino-acyl groups"/>
    <property type="evidence" value="ECO:0007669"/>
    <property type="project" value="TreeGrafter"/>
</dbReference>
<dbReference type="PANTHER" id="PTHR48098:SF1">
    <property type="entry name" value="DIACYLGLYCEROL ACYLTRANSFERASE_MYCOLYLTRANSFERASE AG85A"/>
    <property type="match status" value="1"/>
</dbReference>
<dbReference type="SUPFAM" id="SSF53474">
    <property type="entry name" value="alpha/beta-Hydrolases"/>
    <property type="match status" value="1"/>
</dbReference>